<evidence type="ECO:0000256" key="2">
    <source>
        <dbReference type="ARBA" id="ARBA00022692"/>
    </source>
</evidence>
<evidence type="ECO:0000256" key="5">
    <source>
        <dbReference type="ARBA" id="ARBA00038359"/>
    </source>
</evidence>
<evidence type="ECO:0000256" key="3">
    <source>
        <dbReference type="ARBA" id="ARBA00022989"/>
    </source>
</evidence>
<comment type="similarity">
    <text evidence="5">Belongs to the SAT4 family.</text>
</comment>
<evidence type="ECO:0000259" key="7">
    <source>
        <dbReference type="Pfam" id="PF20684"/>
    </source>
</evidence>
<comment type="subcellular location">
    <subcellularLocation>
        <location evidence="1">Membrane</location>
        <topology evidence="1">Multi-pass membrane protein</topology>
    </subcellularLocation>
</comment>
<sequence>MAFTDVEDLNSRQFTLLNWFMWGTGFLLTCLRFLVRYHHLGRLFWDDAFQFLGMINLTILAILNQLQRDTIYALKATAPPEGDPAEKTFQHVVTDATREQAKLQFVLIIVFWTCLWAIKGSLLMFYRQLFCHLRKYMVWWWVVTITCIATWVGCILANFLECLPLENRFELDLQAGNGIRFVAVTTGFDILTDIMLMVLPIKILLELRIAVKQKIGVGFVFTLGHLIIIFSILRVNEISISLSQSDPNMNVSLSLWSILEAAVAVAVGALPSLKSLIKGKGQSSYGSYTIGSLGPYIRNTNDGTRSTASSKAPQAAVYALESLKARPRDVQPFEADKGLRPGIPAVMKGSGTTVTRDVVMSSRLPTASDGRGEIN</sequence>
<evidence type="ECO:0000256" key="1">
    <source>
        <dbReference type="ARBA" id="ARBA00004141"/>
    </source>
</evidence>
<keyword evidence="9" id="KW-1185">Reference proteome</keyword>
<keyword evidence="2 6" id="KW-0812">Transmembrane</keyword>
<name>A0A1L7XYV6_9HELO</name>
<keyword evidence="3 6" id="KW-1133">Transmembrane helix</keyword>
<dbReference type="PANTHER" id="PTHR33048:SF162">
    <property type="entry name" value="SATRATOXIN BIOSYNTHESIS SC1 CLUSTER PROTEIN 4"/>
    <property type="match status" value="1"/>
</dbReference>
<dbReference type="InterPro" id="IPR052337">
    <property type="entry name" value="SAT4-like"/>
</dbReference>
<dbReference type="InterPro" id="IPR049326">
    <property type="entry name" value="Rhodopsin_dom_fungi"/>
</dbReference>
<organism evidence="8 9">
    <name type="scientific">Phialocephala subalpina</name>
    <dbReference type="NCBI Taxonomy" id="576137"/>
    <lineage>
        <taxon>Eukaryota</taxon>
        <taxon>Fungi</taxon>
        <taxon>Dikarya</taxon>
        <taxon>Ascomycota</taxon>
        <taxon>Pezizomycotina</taxon>
        <taxon>Leotiomycetes</taxon>
        <taxon>Helotiales</taxon>
        <taxon>Mollisiaceae</taxon>
        <taxon>Phialocephala</taxon>
        <taxon>Phialocephala fortinii species complex</taxon>
    </lineage>
</organism>
<accession>A0A1L7XYV6</accession>
<feature type="transmembrane region" description="Helical" evidence="6">
    <location>
        <begin position="47"/>
        <end position="66"/>
    </location>
</feature>
<dbReference type="STRING" id="576137.A0A1L7XYV6"/>
<proteinExistence type="inferred from homology"/>
<feature type="transmembrane region" description="Helical" evidence="6">
    <location>
        <begin position="16"/>
        <end position="35"/>
    </location>
</feature>
<feature type="transmembrane region" description="Helical" evidence="6">
    <location>
        <begin position="253"/>
        <end position="273"/>
    </location>
</feature>
<dbReference type="Proteomes" id="UP000184330">
    <property type="component" value="Unassembled WGS sequence"/>
</dbReference>
<feature type="transmembrane region" description="Helical" evidence="6">
    <location>
        <begin position="179"/>
        <end position="203"/>
    </location>
</feature>
<reference evidence="8 9" key="1">
    <citation type="submission" date="2016-03" db="EMBL/GenBank/DDBJ databases">
        <authorList>
            <person name="Ploux O."/>
        </authorList>
    </citation>
    <scope>NUCLEOTIDE SEQUENCE [LARGE SCALE GENOMIC DNA]</scope>
    <source>
        <strain evidence="8 9">UAMH 11012</strain>
    </source>
</reference>
<dbReference type="AlphaFoldDB" id="A0A1L7XYV6"/>
<dbReference type="OrthoDB" id="444631at2759"/>
<protein>
    <recommendedName>
        <fullName evidence="7">Rhodopsin domain-containing protein</fullName>
    </recommendedName>
</protein>
<dbReference type="EMBL" id="FJOG01000107">
    <property type="protein sequence ID" value="CZR70209.1"/>
    <property type="molecule type" value="Genomic_DNA"/>
</dbReference>
<dbReference type="PANTHER" id="PTHR33048">
    <property type="entry name" value="PTH11-LIKE INTEGRAL MEMBRANE PROTEIN (AFU_ORTHOLOGUE AFUA_5G11245)"/>
    <property type="match status" value="1"/>
</dbReference>
<evidence type="ECO:0000313" key="8">
    <source>
        <dbReference type="EMBL" id="CZR70209.1"/>
    </source>
</evidence>
<evidence type="ECO:0000256" key="4">
    <source>
        <dbReference type="ARBA" id="ARBA00023136"/>
    </source>
</evidence>
<feature type="transmembrane region" description="Helical" evidence="6">
    <location>
        <begin position="105"/>
        <end position="126"/>
    </location>
</feature>
<feature type="domain" description="Rhodopsin" evidence="7">
    <location>
        <begin position="31"/>
        <end position="278"/>
    </location>
</feature>
<gene>
    <name evidence="8" type="ORF">PAC_20110</name>
</gene>
<feature type="transmembrane region" description="Helical" evidence="6">
    <location>
        <begin position="138"/>
        <end position="159"/>
    </location>
</feature>
<dbReference type="GO" id="GO:0016020">
    <property type="term" value="C:membrane"/>
    <property type="evidence" value="ECO:0007669"/>
    <property type="project" value="UniProtKB-SubCell"/>
</dbReference>
<feature type="transmembrane region" description="Helical" evidence="6">
    <location>
        <begin position="215"/>
        <end position="233"/>
    </location>
</feature>
<keyword evidence="4 6" id="KW-0472">Membrane</keyword>
<evidence type="ECO:0000256" key="6">
    <source>
        <dbReference type="SAM" id="Phobius"/>
    </source>
</evidence>
<evidence type="ECO:0000313" key="9">
    <source>
        <dbReference type="Proteomes" id="UP000184330"/>
    </source>
</evidence>
<dbReference type="Pfam" id="PF20684">
    <property type="entry name" value="Fung_rhodopsin"/>
    <property type="match status" value="1"/>
</dbReference>